<sequence>MHSLWGSLSPSSGETIGRNCVPNYSTEKTVLRALGESGQGMAKQEEVPTVTGRNEDQRSGPNDTGDARSAFRPLGSSFFVPRPGPLQRDLHAKWAEDRSTRKQQTSCLSSCPQRNAITSSYSSTRGFPPVDRRRGPAIPHGLSQKSAKKGSKEGPPSPSATPVVSQRKSQPDKDAEATRGQKGPWRNGSHTSDSPRPRKRRIPLLPHRRGDPLKLPPAPEPGFRVTAEDLDSEKEAAFRRINSALRGETYVIGDLSSSSQQRKRKSPVFASAPGTPASGGPAQASSGCSSPTNSTVGTHASTQLGLGSRASALDLSCMFAALSVTTGKRGPRSTTHSNGGSVGLYSRGPPHQSHPMVTTGPSPKKKPRFGGTTASILGHIPMGAPRQGPPTSSGGRSPCPAKADFRGVSVPVSTPISLSSAVGTARYSLALRAPSSPAQGLAGQKTTGPSTKSFSSRSRFITLGFKRRKLA</sequence>
<feature type="compositionally biased region" description="Polar residues" evidence="1">
    <location>
        <begin position="444"/>
        <end position="455"/>
    </location>
</feature>
<protein>
    <recommendedName>
        <fullName evidence="4">POM121-like protein 1</fullName>
    </recommendedName>
</protein>
<keyword evidence="3" id="KW-1185">Reference proteome</keyword>
<feature type="compositionally biased region" description="Basic and acidic residues" evidence="1">
    <location>
        <begin position="169"/>
        <end position="179"/>
    </location>
</feature>
<evidence type="ECO:0008006" key="4">
    <source>
        <dbReference type="Google" id="ProtNLM"/>
    </source>
</evidence>
<accession>A0A8C9BDP6</accession>
<dbReference type="PANTHER" id="PTHR15566:SF4">
    <property type="entry name" value="POM121-LIKE PROTEIN 1-RELATED"/>
    <property type="match status" value="1"/>
</dbReference>
<reference evidence="2" key="3">
    <citation type="submission" date="2025-09" db="UniProtKB">
        <authorList>
            <consortium name="Ensembl"/>
        </authorList>
    </citation>
    <scope>IDENTIFICATION</scope>
</reference>
<feature type="region of interest" description="Disordered" evidence="1">
    <location>
        <begin position="1"/>
        <end position="21"/>
    </location>
</feature>
<feature type="region of interest" description="Disordered" evidence="1">
    <location>
        <begin position="325"/>
        <end position="402"/>
    </location>
</feature>
<evidence type="ECO:0000313" key="2">
    <source>
        <dbReference type="Ensembl" id="ENSPSNP00000008483.1"/>
    </source>
</evidence>
<proteinExistence type="predicted"/>
<feature type="region of interest" description="Disordered" evidence="1">
    <location>
        <begin position="255"/>
        <end position="300"/>
    </location>
</feature>
<name>A0A8C9BDP6_PHOSS</name>
<feature type="compositionally biased region" description="Basic and acidic residues" evidence="1">
    <location>
        <begin position="88"/>
        <end position="100"/>
    </location>
</feature>
<dbReference type="Pfam" id="PF15229">
    <property type="entry name" value="POM121"/>
    <property type="match status" value="1"/>
</dbReference>
<feature type="compositionally biased region" description="Polar residues" evidence="1">
    <location>
        <begin position="283"/>
        <end position="300"/>
    </location>
</feature>
<organism evidence="2 3">
    <name type="scientific">Phocoena sinus</name>
    <name type="common">Vaquita</name>
    <dbReference type="NCBI Taxonomy" id="42100"/>
    <lineage>
        <taxon>Eukaryota</taxon>
        <taxon>Metazoa</taxon>
        <taxon>Chordata</taxon>
        <taxon>Craniata</taxon>
        <taxon>Vertebrata</taxon>
        <taxon>Euteleostomi</taxon>
        <taxon>Mammalia</taxon>
        <taxon>Eutheria</taxon>
        <taxon>Laurasiatheria</taxon>
        <taxon>Artiodactyla</taxon>
        <taxon>Whippomorpha</taxon>
        <taxon>Cetacea</taxon>
        <taxon>Odontoceti</taxon>
        <taxon>Phocoenidae</taxon>
        <taxon>Phocoena</taxon>
    </lineage>
</organism>
<reference evidence="2" key="1">
    <citation type="submission" date="2019-08" db="EMBL/GenBank/DDBJ databases">
        <title>Phocoena sinus (Vaquita) genome, mPhoSin1, primary haplotype.</title>
        <authorList>
            <person name="Morin P."/>
            <person name="Mountcastle J."/>
            <person name="Fungtammasan C."/>
            <person name="Rhie A."/>
            <person name="Rojas-Bracho L."/>
            <person name="Smith C.R."/>
            <person name="Taylor B.L."/>
            <person name="Gulland F.M.D."/>
            <person name="Musser W."/>
            <person name="Houck M."/>
            <person name="Haase B."/>
            <person name="Paez S."/>
            <person name="Howe K."/>
            <person name="Torrance J."/>
            <person name="Formenti G."/>
            <person name="Phillippy A."/>
            <person name="Ryder O."/>
            <person name="Jarvis E.D."/>
            <person name="Fedrigo O."/>
        </authorList>
    </citation>
    <scope>NUCLEOTIDE SEQUENCE [LARGE SCALE GENOMIC DNA]</scope>
</reference>
<dbReference type="Ensembl" id="ENSPSNT00000009594.1">
    <property type="protein sequence ID" value="ENSPSNP00000008483.1"/>
    <property type="gene ID" value="ENSPSNG00000006253.1"/>
</dbReference>
<evidence type="ECO:0000256" key="1">
    <source>
        <dbReference type="SAM" id="MobiDB-lite"/>
    </source>
</evidence>
<reference evidence="2" key="2">
    <citation type="submission" date="2025-08" db="UniProtKB">
        <authorList>
            <consortium name="Ensembl"/>
        </authorList>
    </citation>
    <scope>IDENTIFICATION</scope>
</reference>
<feature type="region of interest" description="Disordered" evidence="1">
    <location>
        <begin position="33"/>
        <end position="229"/>
    </location>
</feature>
<feature type="compositionally biased region" description="Polar residues" evidence="1">
    <location>
        <begin position="102"/>
        <end position="125"/>
    </location>
</feature>
<dbReference type="PANTHER" id="PTHR15566">
    <property type="entry name" value="POM121-LIKE"/>
    <property type="match status" value="1"/>
</dbReference>
<dbReference type="GeneTree" id="ENSGT00940000163029"/>
<feature type="region of interest" description="Disordered" evidence="1">
    <location>
        <begin position="435"/>
        <end position="455"/>
    </location>
</feature>
<dbReference type="Proteomes" id="UP000694554">
    <property type="component" value="Chromosome 3"/>
</dbReference>
<dbReference type="InterPro" id="IPR043220">
    <property type="entry name" value="POM121-like_prot_1"/>
</dbReference>
<evidence type="ECO:0000313" key="3">
    <source>
        <dbReference type="Proteomes" id="UP000694554"/>
    </source>
</evidence>
<feature type="compositionally biased region" description="Polar residues" evidence="1">
    <location>
        <begin position="1"/>
        <end position="14"/>
    </location>
</feature>
<dbReference type="AlphaFoldDB" id="A0A8C9BDP6"/>